<proteinExistence type="predicted"/>
<dbReference type="SMART" id="SM00409">
    <property type="entry name" value="IG"/>
    <property type="match status" value="3"/>
</dbReference>
<keyword evidence="3" id="KW-1185">Reference proteome</keyword>
<comment type="caution">
    <text evidence="2">The sequence shown here is derived from an EMBL/GenBank/DDBJ whole genome shotgun (WGS) entry which is preliminary data.</text>
</comment>
<dbReference type="PANTHER" id="PTHR46513:SF13">
    <property type="entry name" value="EGF-LIKE DOMAIN-CONTAINING PROTEIN"/>
    <property type="match status" value="1"/>
</dbReference>
<dbReference type="SMART" id="SM00135">
    <property type="entry name" value="LY"/>
    <property type="match status" value="6"/>
</dbReference>
<dbReference type="InterPro" id="IPR021655">
    <property type="entry name" value="Put_metal-bd"/>
</dbReference>
<dbReference type="InterPro" id="IPR050778">
    <property type="entry name" value="Cueball_EGF_LRP_Nidogen"/>
</dbReference>
<dbReference type="SUPFAM" id="SSF48726">
    <property type="entry name" value="Immunoglobulin"/>
    <property type="match status" value="1"/>
</dbReference>
<dbReference type="Gene3D" id="2.60.40.10">
    <property type="entry name" value="Immunoglobulins"/>
    <property type="match status" value="3"/>
</dbReference>
<name>A0ABU1TRP2_9FLAO</name>
<dbReference type="EMBL" id="JAVDVI010000011">
    <property type="protein sequence ID" value="MDR6968551.1"/>
    <property type="molecule type" value="Genomic_DNA"/>
</dbReference>
<feature type="domain" description="Ig-like" evidence="1">
    <location>
        <begin position="283"/>
        <end position="380"/>
    </location>
</feature>
<dbReference type="InterPro" id="IPR007110">
    <property type="entry name" value="Ig-like_dom"/>
</dbReference>
<dbReference type="Pfam" id="PF11617">
    <property type="entry name" value="Cu-binding_MopE"/>
    <property type="match status" value="2"/>
</dbReference>
<sequence>MNKRLHSFFKVILLMALLNTGFDMSGQKLYWNKNNPTKIESINFDGTALNTHYAATGFASWHGLEVDLTNQKMYWYDQLQTSFMKANLDGTNATILVTDVYSITGMSIDFTNQKLYWCSSDGENSIIEKVNLDGNERTIVLTTVNYGYFKDLKVDSTHQKMYWYDEYYYKILRSNLDGTNLETFLDINFGKMVIDEANSKLYFSNIDNGDISIESINLDGSSRTFLVGGFFVWSVDALALDKINNKIYYWDGANNEIKRVNTDGTGNEVWRNNMQDIGSLNIPDALPTSISSNPSAATICAGGNTSFSITASNATGYQWQVNSGSGFTDISDGGAYSDATTATLTITEATSEMNGSTYRCIASANSFPDATSESASLTVSENITYYEDFDGDGYGNGMVTTDSCTGAPEGFVSNFSDCDDDNPNTYPGAVEICDDWSDNNCDGNVDECVLAIITHPAHEVTVCLGEDDSFSVTASGAEFYQWQVNDGFGYTDIGNGDLYSGVDTATLTIITPSMEMNGYVYRCIVRGGGDTATSDPGLLFIKTTMVFTGQPYPAEWCLGEVATYTCYAISATNYQWQVNDGAGFTNLEDEDVSEGGHYSDVHTRELSIYNLNTSMEGFTYRCVASNECASDVISDHAALTILDSENAVYYEDADGDGYGNPDSSISYCYLPEGYVLNADDCNDYEATVYPGAEEICGDGLDNNCDGNIDEDCASCQTNAIWTGSFWIQTEPLADSNVIFAGDYTSTGNFEACSIQVINNAVVTFASGHNLIVAESVIVDPTAQLVFSNGANLLQHPLTTTNENTGSITFHKDSNALYNLDYTLWSSPTSGTQTLKNFSPDTVDASFFVYNTALSAYSNYLSQSGIFGSNPNAVTFTSGKGYLVRMPAGLPAEATSVFNGVFEGTPNNGDISIPLSNQGGRFNAVGNPYPSPISIRDFIDANQAQMDNGTLYFWRKKNLAATATYVTVTNMGSAAVDEPSDSSGSFTGDPSDWVIQPGQGFLFKASTTANELSFNNAMRRPSSIGPFFRSGATTMDATDNQLSRIWLDISNSSTSFGQAVIGYSANTTNGLDFGWDGRLYNDSDLSIYTKADATKLAIQARASFTENDAVPLSYKANNAGILTLKMSNYDGLFAGNQQVYLKDNVFNIYHDLKVGDYTFSSEEGTFEDRFEVVYMNATLGTENPIFDANNVIIYREGNTLKIDAGKVSMKQVDIFDIRGRLLYSVADVNATTLAISDLMVEQQVLIVQITSESNTRTSKKIIY</sequence>
<dbReference type="InterPro" id="IPR036179">
    <property type="entry name" value="Ig-like_dom_sf"/>
</dbReference>
<evidence type="ECO:0000313" key="2">
    <source>
        <dbReference type="EMBL" id="MDR6968551.1"/>
    </source>
</evidence>
<reference evidence="2 3" key="1">
    <citation type="submission" date="2023-07" db="EMBL/GenBank/DDBJ databases">
        <title>Sorghum-associated microbial communities from plants grown in Nebraska, USA.</title>
        <authorList>
            <person name="Schachtman D."/>
        </authorList>
    </citation>
    <scope>NUCLEOTIDE SEQUENCE [LARGE SCALE GENOMIC DNA]</scope>
    <source>
        <strain evidence="2 3">3773</strain>
    </source>
</reference>
<dbReference type="InterPro" id="IPR000033">
    <property type="entry name" value="LDLR_classB_rpt"/>
</dbReference>
<dbReference type="InterPro" id="IPR013783">
    <property type="entry name" value="Ig-like_fold"/>
</dbReference>
<evidence type="ECO:0000259" key="1">
    <source>
        <dbReference type="PROSITE" id="PS50835"/>
    </source>
</evidence>
<protein>
    <recommendedName>
        <fullName evidence="1">Ig-like domain-containing protein</fullName>
    </recommendedName>
</protein>
<dbReference type="PROSITE" id="PS50835">
    <property type="entry name" value="IG_LIKE"/>
    <property type="match status" value="2"/>
</dbReference>
<dbReference type="RefSeq" id="WP_310027153.1">
    <property type="nucleotide sequence ID" value="NZ_JAVDVI010000011.1"/>
</dbReference>
<dbReference type="PANTHER" id="PTHR46513">
    <property type="entry name" value="VITELLOGENIN RECEPTOR-LIKE PROTEIN-RELATED-RELATED"/>
    <property type="match status" value="1"/>
</dbReference>
<gene>
    <name evidence="2" type="ORF">J2X31_002574</name>
</gene>
<dbReference type="InterPro" id="IPR011042">
    <property type="entry name" value="6-blade_b-propeller_TolB-like"/>
</dbReference>
<dbReference type="NCBIfam" id="NF033708">
    <property type="entry name" value="T9SS_Cterm_ChiA"/>
    <property type="match status" value="1"/>
</dbReference>
<dbReference type="Proteomes" id="UP001255185">
    <property type="component" value="Unassembled WGS sequence"/>
</dbReference>
<evidence type="ECO:0000313" key="3">
    <source>
        <dbReference type="Proteomes" id="UP001255185"/>
    </source>
</evidence>
<accession>A0ABU1TRP2</accession>
<dbReference type="InterPro" id="IPR003599">
    <property type="entry name" value="Ig_sub"/>
</dbReference>
<dbReference type="Gene3D" id="2.120.10.30">
    <property type="entry name" value="TolB, C-terminal domain"/>
    <property type="match status" value="2"/>
</dbReference>
<organism evidence="2 3">
    <name type="scientific">Flavobacterium arsenatis</name>
    <dbReference type="NCBI Taxonomy" id="1484332"/>
    <lineage>
        <taxon>Bacteria</taxon>
        <taxon>Pseudomonadati</taxon>
        <taxon>Bacteroidota</taxon>
        <taxon>Flavobacteriia</taxon>
        <taxon>Flavobacteriales</taxon>
        <taxon>Flavobacteriaceae</taxon>
        <taxon>Flavobacterium</taxon>
    </lineage>
</organism>
<feature type="domain" description="Ig-like" evidence="1">
    <location>
        <begin position="536"/>
        <end position="640"/>
    </location>
</feature>
<dbReference type="SUPFAM" id="SSF63825">
    <property type="entry name" value="YWTD domain"/>
    <property type="match status" value="1"/>
</dbReference>